<evidence type="ECO:0000259" key="1">
    <source>
        <dbReference type="Pfam" id="PF01979"/>
    </source>
</evidence>
<protein>
    <submittedName>
        <fullName evidence="2">Imidazolonepropionase</fullName>
    </submittedName>
</protein>
<dbReference type="Pfam" id="PF01979">
    <property type="entry name" value="Amidohydro_1"/>
    <property type="match status" value="1"/>
</dbReference>
<accession>A0ABT1JFP5</accession>
<dbReference type="InterPro" id="IPR011059">
    <property type="entry name" value="Metal-dep_hydrolase_composite"/>
</dbReference>
<evidence type="ECO:0000313" key="3">
    <source>
        <dbReference type="Proteomes" id="UP000791080"/>
    </source>
</evidence>
<dbReference type="Gene3D" id="2.30.40.10">
    <property type="entry name" value="Urease, subunit C, domain 1"/>
    <property type="match status" value="1"/>
</dbReference>
<name>A0ABT1JFP5_ACTCY</name>
<dbReference type="SUPFAM" id="SSF51338">
    <property type="entry name" value="Composite domain of metallo-dependent hydrolases"/>
    <property type="match status" value="2"/>
</dbReference>
<organism evidence="2 3">
    <name type="scientific">Actinoalloteichus caeruleus DSM 43889</name>
    <dbReference type="NCBI Taxonomy" id="1120930"/>
    <lineage>
        <taxon>Bacteria</taxon>
        <taxon>Bacillati</taxon>
        <taxon>Actinomycetota</taxon>
        <taxon>Actinomycetes</taxon>
        <taxon>Pseudonocardiales</taxon>
        <taxon>Pseudonocardiaceae</taxon>
        <taxon>Actinoalloteichus</taxon>
        <taxon>Actinoalloteichus cyanogriseus</taxon>
    </lineage>
</organism>
<sequence length="421" mass="44255">MYRIHAGLLIPGRGEPVPNGVVLFEGDRIGYSGSAAAAPPPNPDDEIHEVDVVMPGLWDCHTHFTGLRGPVGTEQLMLNQAEVAVARSVRDAQLALDAGFTSVREVGGYGVYLARVIDEGTVPGPTVYPAGSVISPTGGHSDAHGLPHAWVVDPQRRNGMLQVADGVDDCLRATRLQLRLGARVIKVCASGGVLSELDHPAHQQFSDAELRAIVEEAARSDRVVAAHCHGKAGIMAALRAGCRTIEHGTDVDEEVAAAMRECGAILVPTRTIYEAILSRADQVSPAARRKLHELQERHRAAMALAHGAGVRIAMGTDLGTSMPETPFGWGHNGEEFGYLVAAGLSPLQAIAAGTADAPATLGPQAPLSGQLAKGYDADVIALASDPLQDISVLARPDTVTHVWKAGTLVKCPNHTGGRLTR</sequence>
<evidence type="ECO:0000313" key="2">
    <source>
        <dbReference type="EMBL" id="MCP2330976.1"/>
    </source>
</evidence>
<dbReference type="CDD" id="cd01299">
    <property type="entry name" value="Met_dep_hydrolase_A"/>
    <property type="match status" value="1"/>
</dbReference>
<dbReference type="InterPro" id="IPR032466">
    <property type="entry name" value="Metal_Hydrolase"/>
</dbReference>
<dbReference type="PANTHER" id="PTHR43135:SF3">
    <property type="entry name" value="ALPHA-D-RIBOSE 1-METHYLPHOSPHONATE 5-TRIPHOSPHATE DIPHOSPHATASE"/>
    <property type="match status" value="1"/>
</dbReference>
<dbReference type="PANTHER" id="PTHR43135">
    <property type="entry name" value="ALPHA-D-RIBOSE 1-METHYLPHOSPHONATE 5-TRIPHOSPHATE DIPHOSPHATASE"/>
    <property type="match status" value="1"/>
</dbReference>
<gene>
    <name evidence="2" type="ORF">G443_001246</name>
</gene>
<dbReference type="EMBL" id="AUBJ02000001">
    <property type="protein sequence ID" value="MCP2330976.1"/>
    <property type="molecule type" value="Genomic_DNA"/>
</dbReference>
<dbReference type="InterPro" id="IPR057744">
    <property type="entry name" value="OTAase-like"/>
</dbReference>
<dbReference type="SUPFAM" id="SSF51556">
    <property type="entry name" value="Metallo-dependent hydrolases"/>
    <property type="match status" value="1"/>
</dbReference>
<feature type="domain" description="Amidohydrolase-related" evidence="1">
    <location>
        <begin position="52"/>
        <end position="409"/>
    </location>
</feature>
<reference evidence="2 3" key="1">
    <citation type="submission" date="2013-07" db="EMBL/GenBank/DDBJ databases">
        <authorList>
            <consortium name="DOE Joint Genome Institute"/>
            <person name="Reeve W."/>
            <person name="Huntemann M."/>
            <person name="Han J."/>
            <person name="Chen A."/>
            <person name="Kyrpides N."/>
            <person name="Mavromatis K."/>
            <person name="Markowitz V."/>
            <person name="Palaniappan K."/>
            <person name="Ivanova N."/>
            <person name="Schaumberg A."/>
            <person name="Pati A."/>
            <person name="Liolios K."/>
            <person name="Nordberg H.P."/>
            <person name="Cantor M.N."/>
            <person name="Hua S.X."/>
            <person name="Woyke T."/>
        </authorList>
    </citation>
    <scope>NUCLEOTIDE SEQUENCE [LARGE SCALE GENOMIC DNA]</scope>
    <source>
        <strain evidence="2 3">DSM 43889</strain>
    </source>
</reference>
<dbReference type="Gene3D" id="3.20.20.140">
    <property type="entry name" value="Metal-dependent hydrolases"/>
    <property type="match status" value="1"/>
</dbReference>
<keyword evidence="3" id="KW-1185">Reference proteome</keyword>
<comment type="caution">
    <text evidence="2">The sequence shown here is derived from an EMBL/GenBank/DDBJ whole genome shotgun (WGS) entry which is preliminary data.</text>
</comment>
<dbReference type="InterPro" id="IPR051781">
    <property type="entry name" value="Metallo-dep_Hydrolase"/>
</dbReference>
<proteinExistence type="predicted"/>
<dbReference type="Proteomes" id="UP000791080">
    <property type="component" value="Unassembled WGS sequence"/>
</dbReference>
<reference evidence="2 3" key="2">
    <citation type="submission" date="2022-06" db="EMBL/GenBank/DDBJ databases">
        <title>Genomic Encyclopedia of Type Strains, Phase I: the one thousand microbial genomes (KMG-I) project.</title>
        <authorList>
            <person name="Kyrpides N."/>
        </authorList>
    </citation>
    <scope>NUCLEOTIDE SEQUENCE [LARGE SCALE GENOMIC DNA]</scope>
    <source>
        <strain evidence="2 3">DSM 43889</strain>
    </source>
</reference>
<dbReference type="InterPro" id="IPR006680">
    <property type="entry name" value="Amidohydro-rel"/>
</dbReference>